<dbReference type="Proteomes" id="UP000217935">
    <property type="component" value="Chromosome"/>
</dbReference>
<protein>
    <submittedName>
        <fullName evidence="1">Uncharacterized protein</fullName>
    </submittedName>
</protein>
<accession>A0A291GF39</accession>
<dbReference type="EMBL" id="CP022196">
    <property type="protein sequence ID" value="ATG48626.1"/>
    <property type="molecule type" value="Genomic_DNA"/>
</dbReference>
<organism evidence="1 2">
    <name type="scientific">Celeribacter ethanolicus</name>
    <dbReference type="NCBI Taxonomy" id="1758178"/>
    <lineage>
        <taxon>Bacteria</taxon>
        <taxon>Pseudomonadati</taxon>
        <taxon>Pseudomonadota</taxon>
        <taxon>Alphaproteobacteria</taxon>
        <taxon>Rhodobacterales</taxon>
        <taxon>Roseobacteraceae</taxon>
        <taxon>Celeribacter</taxon>
    </lineage>
</organism>
<reference evidence="1 2" key="1">
    <citation type="submission" date="2017-06" db="EMBL/GenBank/DDBJ databases">
        <title>Celeribacter sp. TSPH2 complete genome sequence.</title>
        <authorList>
            <person name="Woo J.-H."/>
            <person name="Kim H.-S."/>
        </authorList>
    </citation>
    <scope>NUCLEOTIDE SEQUENCE [LARGE SCALE GENOMIC DNA]</scope>
    <source>
        <strain evidence="1 2">TSPH2</strain>
    </source>
</reference>
<evidence type="ECO:0000313" key="1">
    <source>
        <dbReference type="EMBL" id="ATG48626.1"/>
    </source>
</evidence>
<keyword evidence="2" id="KW-1185">Reference proteome</keyword>
<dbReference type="AlphaFoldDB" id="A0A291GF39"/>
<proteinExistence type="predicted"/>
<gene>
    <name evidence="1" type="ORF">CEW89_14305</name>
</gene>
<dbReference type="RefSeq" id="WP_096806352.1">
    <property type="nucleotide sequence ID" value="NZ_CP022196.1"/>
</dbReference>
<dbReference type="OrthoDB" id="7874086at2"/>
<name>A0A291GF39_9RHOB</name>
<sequence>MIKLMKTAGQSVEAKGAIIFNWDVHVLEATGRPANHNLTREARRSNVVLLGGYRNDPDYRPDLGARLALAA</sequence>
<dbReference type="KEGG" id="ceh:CEW89_14305"/>
<evidence type="ECO:0000313" key="2">
    <source>
        <dbReference type="Proteomes" id="UP000217935"/>
    </source>
</evidence>